<dbReference type="AlphaFoldDB" id="A0A2K8SZ23"/>
<accession>A0A2K8SZ23</accession>
<organism evidence="1 2">
    <name type="scientific">Nostoc flagelliforme CCNUN1</name>
    <dbReference type="NCBI Taxonomy" id="2038116"/>
    <lineage>
        <taxon>Bacteria</taxon>
        <taxon>Bacillati</taxon>
        <taxon>Cyanobacteriota</taxon>
        <taxon>Cyanophyceae</taxon>
        <taxon>Nostocales</taxon>
        <taxon>Nostocaceae</taxon>
        <taxon>Nostoc</taxon>
    </lineage>
</organism>
<gene>
    <name evidence="1" type="ORF">COO91_06721</name>
</gene>
<dbReference type="EMBL" id="CP024785">
    <property type="protein sequence ID" value="AUB40698.1"/>
    <property type="molecule type" value="Genomic_DNA"/>
</dbReference>
<sequence>MAEIVTLQLPETLAQKGKEIAAFTIVPPPVQSAILLLR</sequence>
<evidence type="ECO:0000313" key="1">
    <source>
        <dbReference type="EMBL" id="AUB40698.1"/>
    </source>
</evidence>
<reference evidence="1 2" key="1">
    <citation type="submission" date="2017-11" db="EMBL/GenBank/DDBJ databases">
        <title>Complete genome of a free-living desiccation-tolerant cyanobacterium and its photosynthetic adaptation to extreme terrestrial habitat.</title>
        <authorList>
            <person name="Shang J."/>
        </authorList>
    </citation>
    <scope>NUCLEOTIDE SEQUENCE [LARGE SCALE GENOMIC DNA]</scope>
    <source>
        <strain evidence="1 2">CCNUN1</strain>
    </source>
</reference>
<name>A0A2K8SZ23_9NOSO</name>
<dbReference type="KEGG" id="nfl:COO91_06721"/>
<keyword evidence="2" id="KW-1185">Reference proteome</keyword>
<evidence type="ECO:0000313" key="2">
    <source>
        <dbReference type="Proteomes" id="UP000232003"/>
    </source>
</evidence>
<protein>
    <submittedName>
        <fullName evidence="1">Uncharacterized protein</fullName>
    </submittedName>
</protein>
<dbReference type="Proteomes" id="UP000232003">
    <property type="component" value="Chromosome"/>
</dbReference>
<proteinExistence type="predicted"/>